<feature type="transmembrane region" description="Helical" evidence="1">
    <location>
        <begin position="21"/>
        <end position="39"/>
    </location>
</feature>
<keyword evidence="1" id="KW-0812">Transmembrane</keyword>
<dbReference type="AlphaFoldDB" id="A0A0F9SC82"/>
<protein>
    <submittedName>
        <fullName evidence="2">Uncharacterized protein</fullName>
    </submittedName>
</protein>
<gene>
    <name evidence="2" type="ORF">LCGC14_0471330</name>
</gene>
<accession>A0A0F9SC82</accession>
<name>A0A0F9SC82_9ZZZZ</name>
<feature type="transmembrane region" description="Helical" evidence="1">
    <location>
        <begin position="141"/>
        <end position="158"/>
    </location>
</feature>
<feature type="transmembrane region" description="Helical" evidence="1">
    <location>
        <begin position="59"/>
        <end position="76"/>
    </location>
</feature>
<proteinExistence type="predicted"/>
<feature type="transmembrane region" description="Helical" evidence="1">
    <location>
        <begin position="83"/>
        <end position="101"/>
    </location>
</feature>
<evidence type="ECO:0000256" key="1">
    <source>
        <dbReference type="SAM" id="Phobius"/>
    </source>
</evidence>
<sequence>MSESITENMRGRLRWFHFWPLLLGPAAVGLIALASRYYGGIDPSNADLNHIRLDTRLDWLAPRLALATAFLFWVRCMGTRNPLHMVLTVVAGTLLLRELHWSDDNWSPIIKNSAPPILIVCGIWAWIWRDLLKRPLADRRHVVWVITAAATFLLAQFIERRVFRFVPGEGPIHSKLEEAVEVAGHLSLLIAALIGRWTYYLPNGQTCSISEGFWAGPTGQLWARLTGKGPKDSD</sequence>
<keyword evidence="1" id="KW-1133">Transmembrane helix</keyword>
<feature type="transmembrane region" description="Helical" evidence="1">
    <location>
        <begin position="113"/>
        <end position="129"/>
    </location>
</feature>
<comment type="caution">
    <text evidence="2">The sequence shown here is derived from an EMBL/GenBank/DDBJ whole genome shotgun (WGS) entry which is preliminary data.</text>
</comment>
<evidence type="ECO:0000313" key="2">
    <source>
        <dbReference type="EMBL" id="KKN66475.1"/>
    </source>
</evidence>
<organism evidence="2">
    <name type="scientific">marine sediment metagenome</name>
    <dbReference type="NCBI Taxonomy" id="412755"/>
    <lineage>
        <taxon>unclassified sequences</taxon>
        <taxon>metagenomes</taxon>
        <taxon>ecological metagenomes</taxon>
    </lineage>
</organism>
<reference evidence="2" key="1">
    <citation type="journal article" date="2015" name="Nature">
        <title>Complex archaea that bridge the gap between prokaryotes and eukaryotes.</title>
        <authorList>
            <person name="Spang A."/>
            <person name="Saw J.H."/>
            <person name="Jorgensen S.L."/>
            <person name="Zaremba-Niedzwiedzka K."/>
            <person name="Martijn J."/>
            <person name="Lind A.E."/>
            <person name="van Eijk R."/>
            <person name="Schleper C."/>
            <person name="Guy L."/>
            <person name="Ettema T.J."/>
        </authorList>
    </citation>
    <scope>NUCLEOTIDE SEQUENCE</scope>
</reference>
<keyword evidence="1" id="KW-0472">Membrane</keyword>
<dbReference type="EMBL" id="LAZR01000500">
    <property type="protein sequence ID" value="KKN66475.1"/>
    <property type="molecule type" value="Genomic_DNA"/>
</dbReference>